<name>Q2G5D1_NOVAD</name>
<dbReference type="EMBL" id="CP000248">
    <property type="protein sequence ID" value="ABD26942.1"/>
    <property type="molecule type" value="Genomic_DNA"/>
</dbReference>
<accession>Q2G5D1</accession>
<protein>
    <submittedName>
        <fullName evidence="1">Uncharacterized protein</fullName>
    </submittedName>
</protein>
<dbReference type="HOGENOM" id="CLU_2168365_0_0_5"/>
<dbReference type="Proteomes" id="UP000009134">
    <property type="component" value="Chromosome"/>
</dbReference>
<dbReference type="STRING" id="279238.Saro_2506"/>
<dbReference type="KEGG" id="nar:Saro_2506"/>
<dbReference type="AlphaFoldDB" id="Q2G5D1"/>
<reference evidence="2" key="1">
    <citation type="submission" date="2006-01" db="EMBL/GenBank/DDBJ databases">
        <title>Complete sequence of Novosphingobium aromaticivorans DSM 12444.</title>
        <authorList>
            <consortium name="US DOE Joint Genome Institute"/>
            <person name="Copeland A."/>
            <person name="Lucas S."/>
            <person name="Lapidus A."/>
            <person name="Barry K."/>
            <person name="Detter J.C."/>
            <person name="Glavina T."/>
            <person name="Hammon N."/>
            <person name="Israni S."/>
            <person name="Pitluck S."/>
            <person name="Chain P."/>
            <person name="Malfatti S."/>
            <person name="Shin M."/>
            <person name="Vergez L."/>
            <person name="Schmutz J."/>
            <person name="Larimer F."/>
            <person name="Land M."/>
            <person name="Kyrpides N."/>
            <person name="Ivanova N."/>
            <person name="Fredrickson J."/>
            <person name="Balkwill D."/>
            <person name="Romine M.F."/>
            <person name="Richardson P."/>
        </authorList>
    </citation>
    <scope>NUCLEOTIDE SEQUENCE [LARGE SCALE GENOMIC DNA]</scope>
    <source>
        <strain evidence="2">ATCC 700278 / DSM 12444 / CCUG 56034 / CIP 105152 / NBRC 16084 / F199</strain>
    </source>
</reference>
<keyword evidence="2" id="KW-1185">Reference proteome</keyword>
<proteinExistence type="predicted"/>
<sequence>MRRDGEVSMACCAFAVFLLMWLTRPLRWLAVRLGLSGQGATANPAVSWRPGQQQLQLPRRGPASSVVTAVALAFIAGPATAAPLVDDAPATGYAAAFHAMLCGPGREARR</sequence>
<organism evidence="1 2">
    <name type="scientific">Novosphingobium aromaticivorans (strain ATCC 700278 / DSM 12444 / CCUG 56034 / CIP 105152 / NBRC 16084 / F199)</name>
    <dbReference type="NCBI Taxonomy" id="279238"/>
    <lineage>
        <taxon>Bacteria</taxon>
        <taxon>Pseudomonadati</taxon>
        <taxon>Pseudomonadota</taxon>
        <taxon>Alphaproteobacteria</taxon>
        <taxon>Sphingomonadales</taxon>
        <taxon>Sphingomonadaceae</taxon>
        <taxon>Novosphingobium</taxon>
    </lineage>
</organism>
<evidence type="ECO:0000313" key="2">
    <source>
        <dbReference type="Proteomes" id="UP000009134"/>
    </source>
</evidence>
<evidence type="ECO:0000313" key="1">
    <source>
        <dbReference type="EMBL" id="ABD26942.1"/>
    </source>
</evidence>
<gene>
    <name evidence="1" type="ordered locus">Saro_2506</name>
</gene>